<evidence type="ECO:0000313" key="1">
    <source>
        <dbReference type="EMBL" id="CAK5026180.1"/>
    </source>
</evidence>
<accession>A0ACB0Y172</accession>
<dbReference type="Proteomes" id="UP001497535">
    <property type="component" value="Unassembled WGS sequence"/>
</dbReference>
<dbReference type="EMBL" id="CAVMJV010000004">
    <property type="protein sequence ID" value="CAK5026180.1"/>
    <property type="molecule type" value="Genomic_DNA"/>
</dbReference>
<gene>
    <name evidence="1" type="ORF">MENTE1834_LOCUS6007</name>
</gene>
<reference evidence="1" key="1">
    <citation type="submission" date="2023-11" db="EMBL/GenBank/DDBJ databases">
        <authorList>
            <person name="Poullet M."/>
        </authorList>
    </citation>
    <scope>NUCLEOTIDE SEQUENCE</scope>
    <source>
        <strain evidence="1">E1834</strain>
    </source>
</reference>
<comment type="caution">
    <text evidence="1">The sequence shown here is derived from an EMBL/GenBank/DDBJ whole genome shotgun (WGS) entry which is preliminary data.</text>
</comment>
<protein>
    <submittedName>
        <fullName evidence="1">Uncharacterized protein</fullName>
    </submittedName>
</protein>
<organism evidence="1 2">
    <name type="scientific">Meloidogyne enterolobii</name>
    <name type="common">Root-knot nematode worm</name>
    <name type="synonym">Meloidogyne mayaguensis</name>
    <dbReference type="NCBI Taxonomy" id="390850"/>
    <lineage>
        <taxon>Eukaryota</taxon>
        <taxon>Metazoa</taxon>
        <taxon>Ecdysozoa</taxon>
        <taxon>Nematoda</taxon>
        <taxon>Chromadorea</taxon>
        <taxon>Rhabditida</taxon>
        <taxon>Tylenchina</taxon>
        <taxon>Tylenchomorpha</taxon>
        <taxon>Tylenchoidea</taxon>
        <taxon>Meloidogynidae</taxon>
        <taxon>Meloidogyninae</taxon>
        <taxon>Meloidogyne</taxon>
    </lineage>
</organism>
<proteinExistence type="predicted"/>
<keyword evidence="2" id="KW-1185">Reference proteome</keyword>
<name>A0ACB0Y172_MELEN</name>
<sequence>MAQEQLAKLEKACVPLMASPNVGLIGPGQDVVFKLILPDRNIWPVSREATIGKMGYFRILQMQVTDPWEVLSAFSGNNTSLTRGIKQLFDALNTARSCEDALERVCFELKVGKLNFVPLLSFLVRLIMLQTLSMDKYPALFFGTHADVGWVYY</sequence>
<evidence type="ECO:0000313" key="2">
    <source>
        <dbReference type="Proteomes" id="UP001497535"/>
    </source>
</evidence>